<accession>A0A6S6U8T9</accession>
<protein>
    <recommendedName>
        <fullName evidence="2">Ribbon-helix-helix protein CopG domain-containing protein</fullName>
    </recommendedName>
</protein>
<name>A0A6S6U8T9_9BACT</name>
<gene>
    <name evidence="1" type="ORF">HELGO_WM26046</name>
</gene>
<dbReference type="AlphaFoldDB" id="A0A6S6U8T9"/>
<dbReference type="EMBL" id="CACVAZ010000212">
    <property type="protein sequence ID" value="CAA6826677.1"/>
    <property type="molecule type" value="Genomic_DNA"/>
</dbReference>
<organism evidence="1">
    <name type="scientific">uncultured Sulfurovum sp</name>
    <dbReference type="NCBI Taxonomy" id="269237"/>
    <lineage>
        <taxon>Bacteria</taxon>
        <taxon>Pseudomonadati</taxon>
        <taxon>Campylobacterota</taxon>
        <taxon>Epsilonproteobacteria</taxon>
        <taxon>Campylobacterales</taxon>
        <taxon>Sulfurovaceae</taxon>
        <taxon>Sulfurovum</taxon>
        <taxon>environmental samples</taxon>
    </lineage>
</organism>
<evidence type="ECO:0008006" key="2">
    <source>
        <dbReference type="Google" id="ProtNLM"/>
    </source>
</evidence>
<proteinExistence type="predicted"/>
<evidence type="ECO:0000313" key="1">
    <source>
        <dbReference type="EMBL" id="CAA6826677.1"/>
    </source>
</evidence>
<reference evidence="1" key="1">
    <citation type="submission" date="2020-01" db="EMBL/GenBank/DDBJ databases">
        <authorList>
            <person name="Meier V. D."/>
            <person name="Meier V D."/>
        </authorList>
    </citation>
    <scope>NUCLEOTIDE SEQUENCE</scope>
    <source>
        <strain evidence="1">HLG_WM_MAG_02</strain>
    </source>
</reference>
<sequence>MSIRKNFLFDEEVAKHLEEIAKLKGHTQTQTIQEFIEKEYKKISIKKKLATLDEIEDSFHGLLTTVDAKSARIEHALEKYGK</sequence>